<dbReference type="InterPro" id="IPR005094">
    <property type="entry name" value="Endonuclease_MobA/VirD2"/>
</dbReference>
<evidence type="ECO:0000259" key="2">
    <source>
        <dbReference type="Pfam" id="PF03432"/>
    </source>
</evidence>
<protein>
    <recommendedName>
        <fullName evidence="2">MobA/VirD2-like nuclease domain-containing protein</fullName>
    </recommendedName>
</protein>
<evidence type="ECO:0000313" key="4">
    <source>
        <dbReference type="Proteomes" id="UP000315115"/>
    </source>
</evidence>
<proteinExistence type="predicted"/>
<accession>A0A510IE04</accession>
<dbReference type="EMBL" id="AP019799">
    <property type="protein sequence ID" value="BBL90646.1"/>
    <property type="molecule type" value="Genomic_DNA"/>
</dbReference>
<reference evidence="4" key="1">
    <citation type="submission" date="2019-07" db="EMBL/GenBank/DDBJ databases">
        <title>Complete Genome Sequences of Vibrion rotiferianus strain AM7.</title>
        <authorList>
            <person name="Miyazaki K."/>
            <person name="Wiseschart A."/>
            <person name="Pootanakit K."/>
            <person name="Ishimori K."/>
            <person name="Kitahara K."/>
        </authorList>
    </citation>
    <scope>NUCLEOTIDE SEQUENCE [LARGE SCALE GENOMIC DNA]</scope>
    <source>
        <strain evidence="4">AM7</strain>
    </source>
</reference>
<feature type="domain" description="MobA/VirD2-like nuclease" evidence="2">
    <location>
        <begin position="89"/>
        <end position="195"/>
    </location>
</feature>
<dbReference type="AlphaFoldDB" id="A0A510IE04"/>
<dbReference type="Pfam" id="PF03432">
    <property type="entry name" value="Relaxase"/>
    <property type="match status" value="1"/>
</dbReference>
<organism evidence="3 4">
    <name type="scientific">Vibrio rotiferianus</name>
    <dbReference type="NCBI Taxonomy" id="190895"/>
    <lineage>
        <taxon>Bacteria</taxon>
        <taxon>Pseudomonadati</taxon>
        <taxon>Pseudomonadota</taxon>
        <taxon>Gammaproteobacteria</taxon>
        <taxon>Vibrionales</taxon>
        <taxon>Vibrionaceae</taxon>
        <taxon>Vibrio</taxon>
    </lineage>
</organism>
<gene>
    <name evidence="3" type="ORF">VroAM7_32990</name>
</gene>
<dbReference type="Proteomes" id="UP000315115">
    <property type="component" value="Chromosome 2"/>
</dbReference>
<sequence length="542" mass="62674">MAIHKIFKTKTPNKKQSIEEQSAATTSYAAGTTKDLQQCVLVEYASGKFKPHEEEDIISEKTEFLMAHNISSPLPILKTPHLKVHEMNWADIGREIANYKSQTGMQKPTSHRMISLQKGEQLSHKQWRKLVKKYMRRMGLQHTKYVVFIHHDTDHSHIHINCGAIDVKTKKVVNEWQNHPQATKVMREIENEFGLGSVANPSDKFNDRVENSKLKPIHITPNKKSKGGDKAQIRRKLDFVLEQNRLLDVTPTLPVFVEQLEAVGVQVRFSYKSHADKLPCGMSYRLSKPSKARSRTNRPAPYFPSSKMGHSNAYSLNKLLSNGRFTMNESDSKSLKQLNMRESKRTYGITKDPIPMIDGNNGNLLNTDDRYCNVVLRIKDKDFTKISRVVKYSNLRAYLQLYNEKGSREYDSKLHGFVFRIRINQRWHKESYSQSWFNSPKMTRDEYSALVNQRLAELLIEFIETLLRMLGFGSPEINVESHLGDYQKQSDFHLKRNNGLNTVHTIPEILDAIQDAGASGHIQRYQEMREEQELKLTLERTF</sequence>
<evidence type="ECO:0000313" key="3">
    <source>
        <dbReference type="EMBL" id="BBL90646.1"/>
    </source>
</evidence>
<dbReference type="RefSeq" id="WP_138954281.1">
    <property type="nucleotide sequence ID" value="NZ_AP019799.1"/>
</dbReference>
<feature type="region of interest" description="Disordered" evidence="1">
    <location>
        <begin position="286"/>
        <end position="306"/>
    </location>
</feature>
<name>A0A510IE04_9VIBR</name>
<evidence type="ECO:0000256" key="1">
    <source>
        <dbReference type="SAM" id="MobiDB-lite"/>
    </source>
</evidence>